<reference evidence="4 5" key="1">
    <citation type="submission" date="2024-11" db="EMBL/GenBank/DDBJ databases">
        <authorList>
            <person name="Heng Y.C."/>
            <person name="Lim A.C.H."/>
            <person name="Lee J.K.Y."/>
            <person name="Kittelmann S."/>
        </authorList>
    </citation>
    <scope>NUCLEOTIDE SEQUENCE [LARGE SCALE GENOMIC DNA]</scope>
    <source>
        <strain evidence="4 5">WILCCON 0114</strain>
    </source>
</reference>
<feature type="repeat" description="TPR" evidence="1">
    <location>
        <begin position="49"/>
        <end position="82"/>
    </location>
</feature>
<gene>
    <name evidence="4" type="ORF">ACJDT4_11370</name>
</gene>
<keyword evidence="5" id="KW-1185">Reference proteome</keyword>
<dbReference type="EMBL" id="JBJIAA010000008">
    <property type="protein sequence ID" value="MFL0251023.1"/>
    <property type="molecule type" value="Genomic_DNA"/>
</dbReference>
<dbReference type="PROSITE" id="PS51257">
    <property type="entry name" value="PROKAR_LIPOPROTEIN"/>
    <property type="match status" value="1"/>
</dbReference>
<dbReference type="InterPro" id="IPR011990">
    <property type="entry name" value="TPR-like_helical_dom_sf"/>
</dbReference>
<evidence type="ECO:0000256" key="1">
    <source>
        <dbReference type="PROSITE-ProRule" id="PRU00339"/>
    </source>
</evidence>
<evidence type="ECO:0000313" key="4">
    <source>
        <dbReference type="EMBL" id="MFL0251023.1"/>
    </source>
</evidence>
<evidence type="ECO:0000256" key="2">
    <source>
        <dbReference type="SAM" id="MobiDB-lite"/>
    </source>
</evidence>
<dbReference type="Gene3D" id="1.25.40.10">
    <property type="entry name" value="Tetratricopeptide repeat domain"/>
    <property type="match status" value="1"/>
</dbReference>
<organism evidence="4 5">
    <name type="scientific">Clostridium neuense</name>
    <dbReference type="NCBI Taxonomy" id="1728934"/>
    <lineage>
        <taxon>Bacteria</taxon>
        <taxon>Bacillati</taxon>
        <taxon>Bacillota</taxon>
        <taxon>Clostridia</taxon>
        <taxon>Eubacteriales</taxon>
        <taxon>Clostridiaceae</taxon>
        <taxon>Clostridium</taxon>
    </lineage>
</organism>
<accession>A0ABW8TF04</accession>
<dbReference type="RefSeq" id="WP_406787679.1">
    <property type="nucleotide sequence ID" value="NZ_JBJIAA010000008.1"/>
</dbReference>
<feature type="chain" id="PRO_5047228689" evidence="3">
    <location>
        <begin position="29"/>
        <end position="313"/>
    </location>
</feature>
<sequence>MKKWSVNKKLILLALIAFSVLITGCTHKDKETVLTCNVKENETHKLNQINKNISLGNNMLDSGKYAEARKAYDSAIKLDKKNKKTYITIENKYLEKDKLDDACSILEEAIDNNVDVANMKKLLAVVKQKIDSKKEASNVVTKRDIDKKNNINSVDNVNKPTSDANAENSPNSIKNTMPKITKEFVRIKDVYEKDGNRYILFCRDKIYMGDEAKAQAKKDGINNWYSNCYFVKNPYDVASYKVSDSCTFNIGGYIINYPATADRTNHSVNYDTFEKSVVNVVNVRGNESITPINLYWITLKDGVVVQIDSQDRN</sequence>
<comment type="caution">
    <text evidence="4">The sequence shown here is derived from an EMBL/GenBank/DDBJ whole genome shotgun (WGS) entry which is preliminary data.</text>
</comment>
<proteinExistence type="predicted"/>
<dbReference type="Pfam" id="PF14559">
    <property type="entry name" value="TPR_19"/>
    <property type="match status" value="1"/>
</dbReference>
<keyword evidence="1" id="KW-0802">TPR repeat</keyword>
<dbReference type="SUPFAM" id="SSF48452">
    <property type="entry name" value="TPR-like"/>
    <property type="match status" value="1"/>
</dbReference>
<dbReference type="Proteomes" id="UP001623592">
    <property type="component" value="Unassembled WGS sequence"/>
</dbReference>
<feature type="signal peptide" evidence="3">
    <location>
        <begin position="1"/>
        <end position="28"/>
    </location>
</feature>
<feature type="region of interest" description="Disordered" evidence="2">
    <location>
        <begin position="150"/>
        <end position="175"/>
    </location>
</feature>
<name>A0ABW8TF04_9CLOT</name>
<dbReference type="InterPro" id="IPR019734">
    <property type="entry name" value="TPR_rpt"/>
</dbReference>
<keyword evidence="3" id="KW-0732">Signal</keyword>
<evidence type="ECO:0000256" key="3">
    <source>
        <dbReference type="SAM" id="SignalP"/>
    </source>
</evidence>
<dbReference type="PROSITE" id="PS50005">
    <property type="entry name" value="TPR"/>
    <property type="match status" value="1"/>
</dbReference>
<evidence type="ECO:0000313" key="5">
    <source>
        <dbReference type="Proteomes" id="UP001623592"/>
    </source>
</evidence>
<protein>
    <submittedName>
        <fullName evidence="4">Tetratricopeptide repeat protein</fullName>
    </submittedName>
</protein>